<dbReference type="InterPro" id="IPR050645">
    <property type="entry name" value="Histidine_acid_phosphatase"/>
</dbReference>
<name>A0ABY7GE51_MYAAR</name>
<dbReference type="Proteomes" id="UP001164746">
    <property type="component" value="Chromosome 17"/>
</dbReference>
<dbReference type="PROSITE" id="PS00616">
    <property type="entry name" value="HIS_ACID_PHOSPHAT_1"/>
    <property type="match status" value="1"/>
</dbReference>
<evidence type="ECO:0000313" key="4">
    <source>
        <dbReference type="EMBL" id="WAR31599.1"/>
    </source>
</evidence>
<dbReference type="InterPro" id="IPR033379">
    <property type="entry name" value="Acid_Pase_AS"/>
</dbReference>
<protein>
    <submittedName>
        <fullName evidence="4">Uncharacterized protein</fullName>
    </submittedName>
</protein>
<organism evidence="4 5">
    <name type="scientific">Mya arenaria</name>
    <name type="common">Soft-shell clam</name>
    <dbReference type="NCBI Taxonomy" id="6604"/>
    <lineage>
        <taxon>Eukaryota</taxon>
        <taxon>Metazoa</taxon>
        <taxon>Spiralia</taxon>
        <taxon>Lophotrochozoa</taxon>
        <taxon>Mollusca</taxon>
        <taxon>Bivalvia</taxon>
        <taxon>Autobranchia</taxon>
        <taxon>Heteroconchia</taxon>
        <taxon>Euheterodonta</taxon>
        <taxon>Imparidentia</taxon>
        <taxon>Neoheterodontei</taxon>
        <taxon>Myida</taxon>
        <taxon>Myoidea</taxon>
        <taxon>Myidae</taxon>
        <taxon>Mya</taxon>
    </lineage>
</organism>
<comment type="similarity">
    <text evidence="1">Belongs to the histidine acid phosphatase family.</text>
</comment>
<reference evidence="4" key="1">
    <citation type="submission" date="2022-11" db="EMBL/GenBank/DDBJ databases">
        <title>Centuries of genome instability and evolution in soft-shell clam transmissible cancer (bioRxiv).</title>
        <authorList>
            <person name="Hart S.F.M."/>
            <person name="Yonemitsu M.A."/>
            <person name="Giersch R.M."/>
            <person name="Beal B.F."/>
            <person name="Arriagada G."/>
            <person name="Davis B.W."/>
            <person name="Ostrander E.A."/>
            <person name="Goff S.P."/>
            <person name="Metzger M.J."/>
        </authorList>
    </citation>
    <scope>NUCLEOTIDE SEQUENCE</scope>
    <source>
        <strain evidence="4">MELC-2E11</strain>
        <tissue evidence="4">Siphon/mantle</tissue>
    </source>
</reference>
<feature type="chain" id="PRO_5046329960" evidence="3">
    <location>
        <begin position="23"/>
        <end position="203"/>
    </location>
</feature>
<evidence type="ECO:0000313" key="5">
    <source>
        <dbReference type="Proteomes" id="UP001164746"/>
    </source>
</evidence>
<dbReference type="Pfam" id="PF00328">
    <property type="entry name" value="His_Phos_2"/>
    <property type="match status" value="1"/>
</dbReference>
<feature type="region of interest" description="Disordered" evidence="2">
    <location>
        <begin position="180"/>
        <end position="203"/>
    </location>
</feature>
<evidence type="ECO:0000256" key="3">
    <source>
        <dbReference type="SAM" id="SignalP"/>
    </source>
</evidence>
<dbReference type="Gene3D" id="3.40.50.1240">
    <property type="entry name" value="Phosphoglycerate mutase-like"/>
    <property type="match status" value="1"/>
</dbReference>
<feature type="compositionally biased region" description="Acidic residues" evidence="2">
    <location>
        <begin position="184"/>
        <end position="193"/>
    </location>
</feature>
<dbReference type="PANTHER" id="PTHR11567">
    <property type="entry name" value="ACID PHOSPHATASE-RELATED"/>
    <property type="match status" value="1"/>
</dbReference>
<gene>
    <name evidence="4" type="ORF">MAR_034141</name>
</gene>
<evidence type="ECO:0000256" key="1">
    <source>
        <dbReference type="ARBA" id="ARBA00005375"/>
    </source>
</evidence>
<keyword evidence="3" id="KW-0732">Signal</keyword>
<keyword evidence="5" id="KW-1185">Reference proteome</keyword>
<dbReference type="PANTHER" id="PTHR11567:SF202">
    <property type="entry name" value="LYSOPHOSPHATIDIC ACID PHOSPHATASE TYPE 6"/>
    <property type="match status" value="1"/>
</dbReference>
<dbReference type="EMBL" id="CP111028">
    <property type="protein sequence ID" value="WAR31599.1"/>
    <property type="molecule type" value="Genomic_DNA"/>
</dbReference>
<dbReference type="SUPFAM" id="SSF53254">
    <property type="entry name" value="Phosphoglycerate mutase-like"/>
    <property type="match status" value="1"/>
</dbReference>
<feature type="signal peptide" evidence="3">
    <location>
        <begin position="1"/>
        <end position="22"/>
    </location>
</feature>
<sequence>MFSSNFQRLMLGAGGLLATGTSVQVVNRENGPYTLENGRRRLNLDGYELKMVQVLVRHGARTPIHTIKHVPEGGALRGQLTQCGQDQMYIKGRQLRREYVDEMGLIDAQYSPQQSLARFSHAVVYWSFNVRFELYENRRGQKFVRVSYNGKAAMQSYAIDESQFKKICDSNILEVIAKEMLEQEKDEEEDEETSERSDVPAGM</sequence>
<dbReference type="InterPro" id="IPR029033">
    <property type="entry name" value="His_PPase_superfam"/>
</dbReference>
<proteinExistence type="inferred from homology"/>
<accession>A0ABY7GE51</accession>
<evidence type="ECO:0000256" key="2">
    <source>
        <dbReference type="SAM" id="MobiDB-lite"/>
    </source>
</evidence>
<dbReference type="InterPro" id="IPR000560">
    <property type="entry name" value="His_Pase_clade-2"/>
</dbReference>
<feature type="compositionally biased region" description="Basic and acidic residues" evidence="2">
    <location>
        <begin position="194"/>
        <end position="203"/>
    </location>
</feature>